<reference evidence="17" key="1">
    <citation type="submission" date="2025-08" db="UniProtKB">
        <authorList>
            <consortium name="RefSeq"/>
        </authorList>
    </citation>
    <scope>IDENTIFICATION</scope>
    <source>
        <tissue evidence="17">Muscle</tissue>
    </source>
</reference>
<dbReference type="PRINTS" id="PR00453">
    <property type="entry name" value="VWFADOMAIN"/>
</dbReference>
<evidence type="ECO:0000256" key="8">
    <source>
        <dbReference type="ARBA" id="ARBA00022737"/>
    </source>
</evidence>
<dbReference type="RefSeq" id="XP_010784400.1">
    <property type="nucleotide sequence ID" value="XM_010786098.1"/>
</dbReference>
<dbReference type="CDD" id="cd09250">
    <property type="entry name" value="AP-1_Mu1_Cterm"/>
    <property type="match status" value="1"/>
</dbReference>
<dbReference type="PROSITE" id="PS50853">
    <property type="entry name" value="FN3"/>
    <property type="match status" value="5"/>
</dbReference>
<dbReference type="InterPro" id="IPR008160">
    <property type="entry name" value="Collagen"/>
</dbReference>
<dbReference type="CTD" id="559516"/>
<dbReference type="GO" id="GO:0030198">
    <property type="term" value="P:extracellular matrix organization"/>
    <property type="evidence" value="ECO:0007669"/>
    <property type="project" value="TreeGrafter"/>
</dbReference>
<dbReference type="InterPro" id="IPR011012">
    <property type="entry name" value="Longin-like_dom_sf"/>
</dbReference>
<feature type="compositionally biased region" description="Basic and acidic residues" evidence="12">
    <location>
        <begin position="1308"/>
        <end position="1332"/>
    </location>
</feature>
<dbReference type="SUPFAM" id="SSF49447">
    <property type="entry name" value="Second domain of Mu2 adaptin subunit (ap50) of ap2 adaptor"/>
    <property type="match status" value="1"/>
</dbReference>
<keyword evidence="4" id="KW-0813">Transport</keyword>
<feature type="region of interest" description="Disordered" evidence="12">
    <location>
        <begin position="880"/>
        <end position="908"/>
    </location>
</feature>
<dbReference type="GO" id="GO:0006886">
    <property type="term" value="P:intracellular protein transport"/>
    <property type="evidence" value="ECO:0007669"/>
    <property type="project" value="InterPro"/>
</dbReference>
<dbReference type="InterPro" id="IPR028565">
    <property type="entry name" value="MHD"/>
</dbReference>
<dbReference type="PANTHER" id="PTHR24023:SF1082">
    <property type="entry name" value="COLLAGEN TRIPLE HELIX REPEAT"/>
    <property type="match status" value="1"/>
</dbReference>
<feature type="compositionally biased region" description="Basic and acidic residues" evidence="12">
    <location>
        <begin position="1805"/>
        <end position="1815"/>
    </location>
</feature>
<keyword evidence="10" id="KW-0472">Membrane</keyword>
<dbReference type="Gene3D" id="2.60.40.10">
    <property type="entry name" value="Immunoglobulins"/>
    <property type="match status" value="5"/>
</dbReference>
<dbReference type="InterPro" id="IPR036168">
    <property type="entry name" value="AP2_Mu_C_sf"/>
</dbReference>
<keyword evidence="8" id="KW-0677">Repeat</keyword>
<evidence type="ECO:0000256" key="6">
    <source>
        <dbReference type="ARBA" id="ARBA00022530"/>
    </source>
</evidence>
<name>A0A6I9P9J8_9TELE</name>
<dbReference type="InterPro" id="IPR003961">
    <property type="entry name" value="FN3_dom"/>
</dbReference>
<dbReference type="PROSITE" id="PS51072">
    <property type="entry name" value="MHD"/>
    <property type="match status" value="1"/>
</dbReference>
<evidence type="ECO:0000256" key="10">
    <source>
        <dbReference type="ARBA" id="ARBA00023136"/>
    </source>
</evidence>
<keyword evidence="9" id="KW-0653">Protein transport</keyword>
<dbReference type="InterPro" id="IPR036116">
    <property type="entry name" value="FN3_sf"/>
</dbReference>
<evidence type="ECO:0000256" key="12">
    <source>
        <dbReference type="SAM" id="MobiDB-lite"/>
    </source>
</evidence>
<gene>
    <name evidence="17" type="primary">col7a1l</name>
</gene>
<dbReference type="InterPro" id="IPR050149">
    <property type="entry name" value="Collagen_superfamily"/>
</dbReference>
<feature type="region of interest" description="Disordered" evidence="12">
    <location>
        <begin position="1137"/>
        <end position="1357"/>
    </location>
</feature>
<feature type="domain" description="Fibronectin type-III" evidence="14">
    <location>
        <begin position="400"/>
        <end position="487"/>
    </location>
</feature>
<dbReference type="Proteomes" id="UP000504611">
    <property type="component" value="Unplaced"/>
</dbReference>
<evidence type="ECO:0000256" key="7">
    <source>
        <dbReference type="ARBA" id="ARBA00022729"/>
    </source>
</evidence>
<evidence type="ECO:0000256" key="3">
    <source>
        <dbReference type="ARBA" id="ARBA00005324"/>
    </source>
</evidence>
<feature type="domain" description="MHD" evidence="15">
    <location>
        <begin position="147"/>
        <end position="400"/>
    </location>
</feature>
<feature type="compositionally biased region" description="Polar residues" evidence="12">
    <location>
        <begin position="1181"/>
        <end position="1192"/>
    </location>
</feature>
<dbReference type="Pfam" id="PF00041">
    <property type="entry name" value="fn3"/>
    <property type="match status" value="3"/>
</dbReference>
<feature type="domain" description="Fibronectin type-III" evidence="14">
    <location>
        <begin position="675"/>
        <end position="763"/>
    </location>
</feature>
<dbReference type="PROSITE" id="PS50234">
    <property type="entry name" value="VWFA"/>
    <property type="match status" value="1"/>
</dbReference>
<keyword evidence="6" id="KW-0272">Extracellular matrix</keyword>
<dbReference type="Pfam" id="PF00928">
    <property type="entry name" value="Adap_comp_sub"/>
    <property type="match status" value="1"/>
</dbReference>
<dbReference type="CDD" id="cd00063">
    <property type="entry name" value="FN3"/>
    <property type="match status" value="4"/>
</dbReference>
<dbReference type="FunFam" id="3.40.50.410:FF:000004">
    <property type="entry name" value="collagen alpha-6(VI) chain"/>
    <property type="match status" value="1"/>
</dbReference>
<dbReference type="InterPro" id="IPR002035">
    <property type="entry name" value="VWF_A"/>
</dbReference>
<feature type="compositionally biased region" description="Low complexity" evidence="12">
    <location>
        <begin position="1206"/>
        <end position="1222"/>
    </location>
</feature>
<evidence type="ECO:0000256" key="1">
    <source>
        <dbReference type="ARBA" id="ARBA00004308"/>
    </source>
</evidence>
<dbReference type="GO" id="GO:0031012">
    <property type="term" value="C:extracellular matrix"/>
    <property type="evidence" value="ECO:0007669"/>
    <property type="project" value="TreeGrafter"/>
</dbReference>
<dbReference type="Pfam" id="PF01391">
    <property type="entry name" value="Collagen"/>
    <property type="match status" value="5"/>
</dbReference>
<dbReference type="PRINTS" id="PR00314">
    <property type="entry name" value="CLATHRINADPT"/>
</dbReference>
<dbReference type="FunFam" id="3.30.450.60:FF:000047">
    <property type="entry name" value="AP-1 complex subunit mu-2"/>
    <property type="match status" value="1"/>
</dbReference>
<dbReference type="GO" id="GO:0030020">
    <property type="term" value="F:extracellular matrix structural constituent conferring tensile strength"/>
    <property type="evidence" value="ECO:0007669"/>
    <property type="project" value="TreeGrafter"/>
</dbReference>
<feature type="region of interest" description="Disordered" evidence="12">
    <location>
        <begin position="1400"/>
        <end position="1771"/>
    </location>
</feature>
<feature type="compositionally biased region" description="Basic and acidic residues" evidence="12">
    <location>
        <begin position="1555"/>
        <end position="1575"/>
    </location>
</feature>
<dbReference type="InterPro" id="IPR013783">
    <property type="entry name" value="Ig-like_fold"/>
</dbReference>
<dbReference type="SUPFAM" id="SSF49265">
    <property type="entry name" value="Fibronectin type III"/>
    <property type="match status" value="4"/>
</dbReference>
<evidence type="ECO:0000313" key="17">
    <source>
        <dbReference type="RefSeq" id="XP_010784400.1"/>
    </source>
</evidence>
<evidence type="ECO:0000259" key="14">
    <source>
        <dbReference type="PROSITE" id="PS50853"/>
    </source>
</evidence>
<dbReference type="Gene3D" id="3.30.450.60">
    <property type="match status" value="1"/>
</dbReference>
<evidence type="ECO:0000256" key="9">
    <source>
        <dbReference type="ARBA" id="ARBA00022927"/>
    </source>
</evidence>
<dbReference type="SUPFAM" id="SSF53300">
    <property type="entry name" value="vWA-like"/>
    <property type="match status" value="1"/>
</dbReference>
<keyword evidence="11" id="KW-0325">Glycoprotein</keyword>
<evidence type="ECO:0000313" key="16">
    <source>
        <dbReference type="Proteomes" id="UP000504611"/>
    </source>
</evidence>
<dbReference type="Gene3D" id="2.60.40.1170">
    <property type="entry name" value="Mu homology domain, subdomain B"/>
    <property type="match status" value="2"/>
</dbReference>
<dbReference type="SMART" id="SM00060">
    <property type="entry name" value="FN3"/>
    <property type="match status" value="5"/>
</dbReference>
<feature type="domain" description="Fibronectin type-III" evidence="14">
    <location>
        <begin position="488"/>
        <end position="580"/>
    </location>
</feature>
<evidence type="ECO:0000256" key="5">
    <source>
        <dbReference type="ARBA" id="ARBA00022525"/>
    </source>
</evidence>
<feature type="compositionally biased region" description="Gly residues" evidence="12">
    <location>
        <begin position="1667"/>
        <end position="1678"/>
    </location>
</feature>
<dbReference type="PANTHER" id="PTHR24023">
    <property type="entry name" value="COLLAGEN ALPHA"/>
    <property type="match status" value="1"/>
</dbReference>
<dbReference type="CDD" id="cd14835">
    <property type="entry name" value="AP1_Mu_N"/>
    <property type="match status" value="1"/>
</dbReference>
<dbReference type="GO" id="GO:0016192">
    <property type="term" value="P:vesicle-mediated transport"/>
    <property type="evidence" value="ECO:0007669"/>
    <property type="project" value="InterPro"/>
</dbReference>
<dbReference type="InterPro" id="IPR036465">
    <property type="entry name" value="vWFA_dom_sf"/>
</dbReference>
<dbReference type="PROSITE" id="PS00990">
    <property type="entry name" value="CLAT_ADAPTOR_M_1"/>
    <property type="match status" value="1"/>
</dbReference>
<feature type="compositionally biased region" description="Basic and acidic residues" evidence="12">
    <location>
        <begin position="1721"/>
        <end position="1748"/>
    </location>
</feature>
<proteinExistence type="inferred from homology"/>
<dbReference type="GO" id="GO:0030131">
    <property type="term" value="C:clathrin adaptor complex"/>
    <property type="evidence" value="ECO:0007669"/>
    <property type="project" value="InterPro"/>
</dbReference>
<feature type="domain" description="Fibronectin type-III" evidence="14">
    <location>
        <begin position="764"/>
        <end position="852"/>
    </location>
</feature>
<dbReference type="SUPFAM" id="SSF64356">
    <property type="entry name" value="SNARE-like"/>
    <property type="match status" value="1"/>
</dbReference>
<keyword evidence="5" id="KW-0964">Secreted</keyword>
<evidence type="ECO:0000259" key="15">
    <source>
        <dbReference type="PROSITE" id="PS51072"/>
    </source>
</evidence>
<accession>A0A6I9P9J8</accession>
<keyword evidence="16" id="KW-1185">Reference proteome</keyword>
<dbReference type="InterPro" id="IPR001392">
    <property type="entry name" value="Clathrin_mu"/>
</dbReference>
<feature type="domain" description="Fibronectin type-III" evidence="14">
    <location>
        <begin position="581"/>
        <end position="668"/>
    </location>
</feature>
<dbReference type="GO" id="GO:0005615">
    <property type="term" value="C:extracellular space"/>
    <property type="evidence" value="ECO:0007669"/>
    <property type="project" value="TreeGrafter"/>
</dbReference>
<evidence type="ECO:0000256" key="4">
    <source>
        <dbReference type="ARBA" id="ARBA00022448"/>
    </source>
</evidence>
<evidence type="ECO:0000256" key="11">
    <source>
        <dbReference type="ARBA" id="ARBA00023180"/>
    </source>
</evidence>
<feature type="compositionally biased region" description="Basic and acidic residues" evidence="12">
    <location>
        <begin position="1409"/>
        <end position="1421"/>
    </location>
</feature>
<feature type="compositionally biased region" description="Basic and acidic residues" evidence="12">
    <location>
        <begin position="1522"/>
        <end position="1531"/>
    </location>
</feature>
<dbReference type="GO" id="GO:0012505">
    <property type="term" value="C:endomembrane system"/>
    <property type="evidence" value="ECO:0007669"/>
    <property type="project" value="UniProtKB-SubCell"/>
</dbReference>
<dbReference type="InterPro" id="IPR018240">
    <property type="entry name" value="Clathrin_mu_CS"/>
</dbReference>
<dbReference type="OrthoDB" id="10256829at2759"/>
<comment type="subcellular location">
    <subcellularLocation>
        <location evidence="1">Endomembrane system</location>
    </subcellularLocation>
    <subcellularLocation>
        <location evidence="2">Secreted</location>
        <location evidence="2">Extracellular space</location>
        <location evidence="2">Extracellular matrix</location>
    </subcellularLocation>
</comment>
<feature type="region of interest" description="Disordered" evidence="12">
    <location>
        <begin position="1785"/>
        <end position="1820"/>
    </location>
</feature>
<sequence length="2002" mass="212738">MGNMDMNEIDHFMPILMKREEEAEMTPMVTHGSSHFLWIKHSNLYLVAMTKKNANAALVYSFLYKIIQVFKEYFKELEEESIRDNFVTVYELMDEVMDFGFPQTTDSKILQEYITQQGHKLEIGAPRPPATVTNAVSWRSEGIKYRKNEVFMDVIESVNLLVNANGNVLRSEIVGTIKLNVVLSGMPELRLGLNDKVLFEITGREKSKAVELEDVKFHQCVRLSRFENDRTISFIPPDGESELMSYRLNTTVKPLIWIESVIEKFSHSRVEIKVKARGQFKSRSTANNVSIMVPVPSDADSPKFKTSTGSAKWVPEKNAVQWNIKSFPGGKEYMMRAHFGLPSVDSGELEAKIPITVNFEIPYFTVSGIQVRYLKIIEKSGYQALPWVRYITQSGVKLVRVQKFLVQNATTDTVQARWASVKGATGYRLTWESPDGHIENINLGDNFNFYMIQGLHSASEYTITINPIFGDVEGPITSTKLKTLESSTVQTLKVSAVSTSTAVISWNSVPGATGYRLAWGPTPEFVGRDRPRQLALNGSTTEYQMRNVAHDTEYVLSLYVLFGSAVGPGISATFRTSPLGYVSNFKVSSYTSTSIDMDWSPIVGATEYKLSWNTGDGSPQSHYLDRTVLTHRIEELNPQSIYTVTICAVYGNSEGPEISLSQLTAAVSDSQQIQAVREVKVVDIGVKSFTLSWKKKQGASGYKISWTPFMGGDEKSHVVSASSTTFNIDNLRASAAYKIQVSSMVGRREGSPVLLTARTLDLPKVNGFAALNTTDSSTVLNWTHVAEVSGYLLSWRHISVLETKRETLGPGFNSYKINDLLYGRTYIFTIRPLYGEVEGPISTVYQKILGEDPPAVIVQALPATAPPRITTASISDTTVARTASRTTRHPIAVPPTKPITPKKPAGQPRVTEAKSEVPLHHLTTLHAETTGPPRPTCGKAKADIVFLVDESSSIGANNFIKMKDFIFRVATYFPIMGPQGTQIAVVHYSDEPRIEFRLNDFKDRNSVLRALRGLRYGGGNTKTGKGISYVLQELFQESLGMRQDVAHVLVLITDGRAQDNVVPPSRIARALGVSVLAVGVSNADMEELNKIATPTSYKNIFYSPTFDDFPSIEREFINMMCSEELLSEFKLNDESAQLDTPTEDPEELLKPQGPCSSQCMKGQKGERGDGSGLGGLRFRQSPGQFDPFTSTKGEMGERGLSGTDGIPGLPGRPGRTGPPGSAGQRGAQGISGDMGLPGTTGPKGQRGERGEPGYVIAGADSNYVPGRKGEPGSSGPQGSSGIPGINGSPGRPGQPGPTGSPGISVKGDSGEPGEKGLRGKQGVKGDKGESGRDGIAGLPGPIGIDGVPGLSGQKGEKGVEGIGIQGIPGPLGEKGEKGNIGFTGPVGPKGDLGEQGIQGIIGPRGKKGFKGEQGDKGERGEIGPIGPKGTSGLTGPLGLKGDEGPRGVPGDPAKGIIGPTGKKGARGDIGPVGPTGPQGIKGEQGTKGDKGSPGFGIPGQRGPKGENGERGNVGLSGKPGQKGHDGFKGDKGTIGLSGKPGVPGLRGKDGTPGNKGDEGSKGELGPHGEPGDRGIRGPLGLPGRPGDPGEKGNSGTPGLFGADGKKGDKGDQGKPGPPGAQIVGDNNVMTRVIKGEPGNPGQPGLRGETGLPGPSGPEGKPGLPGSSVGGSGRGGLDGFPGKPGDKGDKGSKGVPSLKGEQGRIGIAGIPGLPGTPGRPGNDGKRGLPGKDGERAEKGDDGEKGDKGDGGGNGKDGSKGEPGPPGLPGRQVLVTSEGATNDEIREAFPIPMGPPGATGSPGIKGGKGETGLKGEKGVAGAPGKSIEMKEIEVMFGDYGIRLPLLKALIDRLLQDGIEELLRVLGTSQKTNENTKTHTSNIITEYTSSVKFDLTSQALKEDTIVDPKLDGHLAESLIVNPLIEAAEGPTLWSATTLNGDKDMDRTESILKGRWNKIVDGDSENPSPHKMNLTVNNSTFNYTTTQESAFQCNSLLFRNGASSYM</sequence>
<dbReference type="SMART" id="SM00327">
    <property type="entry name" value="VWA"/>
    <property type="match status" value="1"/>
</dbReference>
<evidence type="ECO:0000256" key="2">
    <source>
        <dbReference type="ARBA" id="ARBA00004498"/>
    </source>
</evidence>
<keyword evidence="17" id="KW-0176">Collagen</keyword>
<organism evidence="16 17">
    <name type="scientific">Notothenia coriiceps</name>
    <name type="common">black rockcod</name>
    <dbReference type="NCBI Taxonomy" id="8208"/>
    <lineage>
        <taxon>Eukaryota</taxon>
        <taxon>Metazoa</taxon>
        <taxon>Chordata</taxon>
        <taxon>Craniata</taxon>
        <taxon>Vertebrata</taxon>
        <taxon>Euteleostomi</taxon>
        <taxon>Actinopterygii</taxon>
        <taxon>Neopterygii</taxon>
        <taxon>Teleostei</taxon>
        <taxon>Neoteleostei</taxon>
        <taxon>Acanthomorphata</taxon>
        <taxon>Eupercaria</taxon>
        <taxon>Perciformes</taxon>
        <taxon>Notothenioidei</taxon>
        <taxon>Nototheniidae</taxon>
        <taxon>Notothenia</taxon>
    </lineage>
</organism>
<protein>
    <submittedName>
        <fullName evidence="17">Collagen alpha-1(VII) chain</fullName>
    </submittedName>
</protein>
<feature type="compositionally biased region" description="Basic and acidic residues" evidence="12">
    <location>
        <begin position="1603"/>
        <end position="1612"/>
    </location>
</feature>
<dbReference type="Pfam" id="PF00092">
    <property type="entry name" value="VWA"/>
    <property type="match status" value="1"/>
</dbReference>
<comment type="similarity">
    <text evidence="3">Belongs to the adaptor complexes medium subunit family.</text>
</comment>
<dbReference type="KEGG" id="ncc:104958378"/>
<keyword evidence="7" id="KW-0732">Signal</keyword>
<dbReference type="Gene3D" id="3.40.50.410">
    <property type="entry name" value="von Willebrand factor, type A domain"/>
    <property type="match status" value="1"/>
</dbReference>
<feature type="compositionally biased region" description="Low complexity" evidence="12">
    <location>
        <begin position="1271"/>
        <end position="1291"/>
    </location>
</feature>
<feature type="domain" description="VWFA" evidence="13">
    <location>
        <begin position="943"/>
        <end position="1120"/>
    </location>
</feature>
<evidence type="ECO:0000259" key="13">
    <source>
        <dbReference type="PROSITE" id="PS50234"/>
    </source>
</evidence>